<dbReference type="HOGENOM" id="CLU_2519898_0_0_2"/>
<dbReference type="KEGG" id="pfi:PFC_00310"/>
<dbReference type="Proteomes" id="UP000006216">
    <property type="component" value="Chromosome"/>
</dbReference>
<name>I6UZ84_9EURY</name>
<reference evidence="1 2" key="1">
    <citation type="journal article" date="2012" name="J. Bacteriol.">
        <title>Genome Sequencing of a Genetically-Tractable Pyrococcus furiosus Strain Reveals a Highly Dynamic Genome.</title>
        <authorList>
            <person name="Bridger S.L."/>
            <person name="Lancaster W.A."/>
            <person name="Poole F.L.II."/>
            <person name="Schut G.J."/>
            <person name="Adams M.W."/>
        </authorList>
    </citation>
    <scope>NUCLEOTIDE SEQUENCE [LARGE SCALE GENOMIC DNA]</scope>
    <source>
        <strain evidence="1 2">COM1</strain>
    </source>
</reference>
<dbReference type="AlphaFoldDB" id="I6UZ84"/>
<protein>
    <submittedName>
        <fullName evidence="1">Uncharacterized protein</fullName>
    </submittedName>
</protein>
<sequence length="84" mass="9526">MSRPAAPFQFFCSLIGTSFTKVVGWLSTKTFNSFVVLLEHTMVNVPYAVVEFFQFFCSLIGTKQKNFAMACQQIFQFFCSLIGT</sequence>
<gene>
    <name evidence="1" type="ORF">PFC_00310</name>
</gene>
<evidence type="ECO:0000313" key="2">
    <source>
        <dbReference type="Proteomes" id="UP000006216"/>
    </source>
</evidence>
<evidence type="ECO:0000313" key="1">
    <source>
        <dbReference type="EMBL" id="AFN03038.1"/>
    </source>
</evidence>
<proteinExistence type="predicted"/>
<organism evidence="2">
    <name type="scientific">Pyrococcus furiosus COM1</name>
    <dbReference type="NCBI Taxonomy" id="1185654"/>
    <lineage>
        <taxon>Archaea</taxon>
        <taxon>Methanobacteriati</taxon>
        <taxon>Methanobacteriota</taxon>
        <taxon>Thermococci</taxon>
        <taxon>Thermococcales</taxon>
        <taxon>Thermococcaceae</taxon>
        <taxon>Pyrococcus</taxon>
    </lineage>
</organism>
<dbReference type="EMBL" id="CP003685">
    <property type="protein sequence ID" value="AFN03038.1"/>
    <property type="molecule type" value="Genomic_DNA"/>
</dbReference>
<accession>I6UZ84</accession>